<dbReference type="InterPro" id="IPR011709">
    <property type="entry name" value="DEAD-box_helicase_OB_fold"/>
</dbReference>
<evidence type="ECO:0000313" key="3">
    <source>
        <dbReference type="Proteomes" id="UP001529510"/>
    </source>
</evidence>
<protein>
    <recommendedName>
        <fullName evidence="1">DEAD-box helicase OB fold domain-containing protein</fullName>
    </recommendedName>
</protein>
<name>A0ABD0R8P8_CIRMR</name>
<dbReference type="Proteomes" id="UP001529510">
    <property type="component" value="Unassembled WGS sequence"/>
</dbReference>
<feature type="domain" description="DEAD-box helicase OB fold" evidence="1">
    <location>
        <begin position="15"/>
        <end position="92"/>
    </location>
</feature>
<dbReference type="EMBL" id="JAMKFB020000005">
    <property type="protein sequence ID" value="KAL0194253.1"/>
    <property type="molecule type" value="Genomic_DNA"/>
</dbReference>
<keyword evidence="3" id="KW-1185">Reference proteome</keyword>
<dbReference type="Pfam" id="PF07717">
    <property type="entry name" value="OB_NTP_bind"/>
    <property type="match status" value="1"/>
</dbReference>
<evidence type="ECO:0000313" key="2">
    <source>
        <dbReference type="EMBL" id="KAL0194253.1"/>
    </source>
</evidence>
<accession>A0ABD0R8P8</accession>
<proteinExistence type="predicted"/>
<dbReference type="AlphaFoldDB" id="A0ABD0R8P8"/>
<evidence type="ECO:0000259" key="1">
    <source>
        <dbReference type="Pfam" id="PF07717"/>
    </source>
</evidence>
<comment type="caution">
    <text evidence="2">The sequence shown here is derived from an EMBL/GenBank/DDBJ whole genome shotgun (WGS) entry which is preliminary data.</text>
</comment>
<sequence length="102" mass="11567">MNMKLESSLSELANVRRCLAHGLFMNAAELQPDGSYVALDTHQPVAIHPSSVLFQAKPACVVFNELLHTSRCYMRDLCLVDADWLQEAAPEYFRRKLRAMKS</sequence>
<organism evidence="2 3">
    <name type="scientific">Cirrhinus mrigala</name>
    <name type="common">Mrigala</name>
    <dbReference type="NCBI Taxonomy" id="683832"/>
    <lineage>
        <taxon>Eukaryota</taxon>
        <taxon>Metazoa</taxon>
        <taxon>Chordata</taxon>
        <taxon>Craniata</taxon>
        <taxon>Vertebrata</taxon>
        <taxon>Euteleostomi</taxon>
        <taxon>Actinopterygii</taxon>
        <taxon>Neopterygii</taxon>
        <taxon>Teleostei</taxon>
        <taxon>Ostariophysi</taxon>
        <taxon>Cypriniformes</taxon>
        <taxon>Cyprinidae</taxon>
        <taxon>Labeoninae</taxon>
        <taxon>Labeonini</taxon>
        <taxon>Cirrhinus</taxon>
    </lineage>
</organism>
<reference evidence="2 3" key="1">
    <citation type="submission" date="2024-05" db="EMBL/GenBank/DDBJ databases">
        <title>Genome sequencing and assembly of Indian major carp, Cirrhinus mrigala (Hamilton, 1822).</title>
        <authorList>
            <person name="Mohindra V."/>
            <person name="Chowdhury L.M."/>
            <person name="Lal K."/>
            <person name="Jena J.K."/>
        </authorList>
    </citation>
    <scope>NUCLEOTIDE SEQUENCE [LARGE SCALE GENOMIC DNA]</scope>
    <source>
        <strain evidence="2">CM1030</strain>
        <tissue evidence="2">Blood</tissue>
    </source>
</reference>
<gene>
    <name evidence="2" type="ORF">M9458_012549</name>
</gene>